<dbReference type="EMBL" id="JAVRJZ010000173">
    <property type="protein sequence ID" value="KAK2702773.1"/>
    <property type="molecule type" value="Genomic_DNA"/>
</dbReference>
<evidence type="ECO:0000259" key="2">
    <source>
        <dbReference type="Pfam" id="PF14529"/>
    </source>
</evidence>
<dbReference type="InterPro" id="IPR036691">
    <property type="entry name" value="Endo/exonu/phosph_ase_sf"/>
</dbReference>
<dbReference type="AlphaFoldDB" id="A0AA88H232"/>
<dbReference type="SUPFAM" id="SSF56219">
    <property type="entry name" value="DNase I-like"/>
    <property type="match status" value="1"/>
</dbReference>
<proteinExistence type="predicted"/>
<feature type="compositionally biased region" description="Polar residues" evidence="1">
    <location>
        <begin position="1"/>
        <end position="17"/>
    </location>
</feature>
<comment type="caution">
    <text evidence="3">The sequence shown here is derived from an EMBL/GenBank/DDBJ whole genome shotgun (WGS) entry which is preliminary data.</text>
</comment>
<sequence length="356" mass="39910">TCKKTQGTSSHQTTTALGISEKPQELPLPCPPLLGQQKPNSSTIDKNETNLGVIQRNASSLNDDRSPPISAVVLSPEIQAVCDLVKTVDDNVQKLTPDLANIRRELDTKPSMDDVRGYIDRAYLDLHQRLEALEHASFNSGATFEQMKHYLEDNGRGCPIYTKNDLSTQKLNAPKTNTIEAIGVTAHTNVDPINLICAYKLLSQPISITDINTLLRENASAKGDLLCMGDFNLPKLKWTSTESSNHPFVELIQDPFLKQHVAKSTRYREGQTENMLDLMLPTNPDSILDVKHLRPFKKIDHCCLMTTISVPSSTKRFQCSKREYACVDSQKYREEIQAVDWELSKSQKASMKKWPS</sequence>
<feature type="compositionally biased region" description="Polar residues" evidence="1">
    <location>
        <begin position="37"/>
        <end position="49"/>
    </location>
</feature>
<keyword evidence="4" id="KW-1185">Reference proteome</keyword>
<dbReference type="InterPro" id="IPR005135">
    <property type="entry name" value="Endo/exonuclease/phosphatase"/>
</dbReference>
<protein>
    <recommendedName>
        <fullName evidence="2">Endonuclease/exonuclease/phosphatase domain-containing protein</fullName>
    </recommendedName>
</protein>
<gene>
    <name evidence="3" type="ORF">QYM36_018624</name>
</gene>
<name>A0AA88H232_ARTSF</name>
<dbReference type="PANTHER" id="PTHR33395">
    <property type="entry name" value="TRANSCRIPTASE, PUTATIVE-RELATED-RELATED"/>
    <property type="match status" value="1"/>
</dbReference>
<feature type="non-terminal residue" evidence="3">
    <location>
        <position position="1"/>
    </location>
</feature>
<dbReference type="PANTHER" id="PTHR33395:SF22">
    <property type="entry name" value="REVERSE TRANSCRIPTASE DOMAIN-CONTAINING PROTEIN"/>
    <property type="match status" value="1"/>
</dbReference>
<accession>A0AA88H232</accession>
<dbReference type="GO" id="GO:0031012">
    <property type="term" value="C:extracellular matrix"/>
    <property type="evidence" value="ECO:0007669"/>
    <property type="project" value="TreeGrafter"/>
</dbReference>
<evidence type="ECO:0000313" key="4">
    <source>
        <dbReference type="Proteomes" id="UP001187531"/>
    </source>
</evidence>
<evidence type="ECO:0000313" key="3">
    <source>
        <dbReference type="EMBL" id="KAK2702773.1"/>
    </source>
</evidence>
<dbReference type="Pfam" id="PF14529">
    <property type="entry name" value="Exo_endo_phos_2"/>
    <property type="match status" value="1"/>
</dbReference>
<dbReference type="Proteomes" id="UP001187531">
    <property type="component" value="Unassembled WGS sequence"/>
</dbReference>
<evidence type="ECO:0000256" key="1">
    <source>
        <dbReference type="SAM" id="MobiDB-lite"/>
    </source>
</evidence>
<feature type="domain" description="Endonuclease/exonuclease/phosphatase" evidence="2">
    <location>
        <begin position="203"/>
        <end position="292"/>
    </location>
</feature>
<dbReference type="GO" id="GO:0061343">
    <property type="term" value="P:cell adhesion involved in heart morphogenesis"/>
    <property type="evidence" value="ECO:0007669"/>
    <property type="project" value="TreeGrafter"/>
</dbReference>
<feature type="region of interest" description="Disordered" evidence="1">
    <location>
        <begin position="1"/>
        <end position="49"/>
    </location>
</feature>
<dbReference type="Gene3D" id="3.60.10.10">
    <property type="entry name" value="Endonuclease/exonuclease/phosphatase"/>
    <property type="match status" value="1"/>
</dbReference>
<reference evidence="3" key="1">
    <citation type="submission" date="2023-07" db="EMBL/GenBank/DDBJ databases">
        <title>Chromosome-level genome assembly of Artemia franciscana.</title>
        <authorList>
            <person name="Jo E."/>
        </authorList>
    </citation>
    <scope>NUCLEOTIDE SEQUENCE</scope>
    <source>
        <tissue evidence="3">Whole body</tissue>
    </source>
</reference>
<dbReference type="GO" id="GO:0007508">
    <property type="term" value="P:larval heart development"/>
    <property type="evidence" value="ECO:0007669"/>
    <property type="project" value="TreeGrafter"/>
</dbReference>
<dbReference type="GO" id="GO:0003824">
    <property type="term" value="F:catalytic activity"/>
    <property type="evidence" value="ECO:0007669"/>
    <property type="project" value="InterPro"/>
</dbReference>
<organism evidence="3 4">
    <name type="scientific">Artemia franciscana</name>
    <name type="common">Brine shrimp</name>
    <name type="synonym">Artemia sanfranciscana</name>
    <dbReference type="NCBI Taxonomy" id="6661"/>
    <lineage>
        <taxon>Eukaryota</taxon>
        <taxon>Metazoa</taxon>
        <taxon>Ecdysozoa</taxon>
        <taxon>Arthropoda</taxon>
        <taxon>Crustacea</taxon>
        <taxon>Branchiopoda</taxon>
        <taxon>Anostraca</taxon>
        <taxon>Artemiidae</taxon>
        <taxon>Artemia</taxon>
    </lineage>
</organism>